<comment type="subcellular location">
    <subcellularLocation>
        <location evidence="1">Nucleus</location>
    </subcellularLocation>
</comment>
<dbReference type="AlphaFoldDB" id="A0A0M0JLE0"/>
<evidence type="ECO:0000256" key="3">
    <source>
        <dbReference type="ARBA" id="ARBA00023125"/>
    </source>
</evidence>
<gene>
    <name evidence="8" type="ORF">Ctob_007834</name>
</gene>
<sequence length="506" mass="54171">MDATALRPISGDEHLVVAGSDSDEDQELPPEGSRSRQRTSFSPPAQIAASSVAGPVPSPHLAASGSSALAVDTLVNVYLRKHKGWFAGRVVEVWKLIDGTSHRVRFNDGDVLWIDFSSERFEVLGEVGETRSLPAVADGAPPEKDAAEAEAYASVRVRQPKKRYQDEVYFDRNSSRRTGAHAVGGSAGSSNPRAHREEEARREVEAPSQAASDEDNAADLESRAAAGQPPLTADEARAAAAAEGLELVPSSSNESGFKGVRSKRSGSRYTTETKKNGRTRYLGTFATPEEAALCYARHVGAERAGAEATEEPSPAAMPLTADEARAATAAEGLELVLSSLNSTGFKCVTKSHDKYKVEVWEDGKSRRLGTFATPEEAALCYARHIGAERAAAEVAEARDEGPQPLTADEARAAAAAEGLELVPSSTNETSFKGVTKNKAKYQAKHKENGKKHHLGTFATPEEAAFSTGFKGVRKDHGKYRVEVWENGKNRYLGTFATPEEAALCYA</sequence>
<comment type="caution">
    <text evidence="8">The sequence shown here is derived from an EMBL/GenBank/DDBJ whole genome shotgun (WGS) entry which is preliminary data.</text>
</comment>
<keyword evidence="9" id="KW-1185">Reference proteome</keyword>
<evidence type="ECO:0000313" key="9">
    <source>
        <dbReference type="Proteomes" id="UP000037460"/>
    </source>
</evidence>
<dbReference type="Gene3D" id="3.30.730.10">
    <property type="entry name" value="AP2/ERF domain"/>
    <property type="match status" value="2"/>
</dbReference>
<dbReference type="PANTHER" id="PTHR31677:SF196">
    <property type="entry name" value="ETHYLENE-RESPONSIVE TRANSCRIPTION FACTOR ERF109"/>
    <property type="match status" value="1"/>
</dbReference>
<protein>
    <recommendedName>
        <fullName evidence="7">AP2/ERF domain-containing protein</fullName>
    </recommendedName>
</protein>
<name>A0A0M0JLE0_9EUKA</name>
<feature type="compositionally biased region" description="Low complexity" evidence="6">
    <location>
        <begin position="180"/>
        <end position="190"/>
    </location>
</feature>
<evidence type="ECO:0000256" key="1">
    <source>
        <dbReference type="ARBA" id="ARBA00004123"/>
    </source>
</evidence>
<dbReference type="SUPFAM" id="SSF54171">
    <property type="entry name" value="DNA-binding domain"/>
    <property type="match status" value="2"/>
</dbReference>
<dbReference type="PANTHER" id="PTHR31677">
    <property type="entry name" value="AP2 DOMAIN CLASS TRANSCRIPTION FACTOR"/>
    <property type="match status" value="1"/>
</dbReference>
<feature type="region of interest" description="Disordered" evidence="6">
    <location>
        <begin position="166"/>
        <end position="273"/>
    </location>
</feature>
<dbReference type="SMART" id="SM00380">
    <property type="entry name" value="AP2"/>
    <property type="match status" value="1"/>
</dbReference>
<evidence type="ECO:0000256" key="5">
    <source>
        <dbReference type="ARBA" id="ARBA00023242"/>
    </source>
</evidence>
<organism evidence="8 9">
    <name type="scientific">Chrysochromulina tobinii</name>
    <dbReference type="NCBI Taxonomy" id="1460289"/>
    <lineage>
        <taxon>Eukaryota</taxon>
        <taxon>Haptista</taxon>
        <taxon>Haptophyta</taxon>
        <taxon>Prymnesiophyceae</taxon>
        <taxon>Prymnesiales</taxon>
        <taxon>Chrysochromulinaceae</taxon>
        <taxon>Chrysochromulina</taxon>
    </lineage>
</organism>
<dbReference type="InterPro" id="IPR016177">
    <property type="entry name" value="DNA-bd_dom_sf"/>
</dbReference>
<dbReference type="OrthoDB" id="1931494at2759"/>
<dbReference type="EMBL" id="JWZX01002758">
    <property type="protein sequence ID" value="KOO27132.1"/>
    <property type="molecule type" value="Genomic_DNA"/>
</dbReference>
<feature type="non-terminal residue" evidence="8">
    <location>
        <position position="506"/>
    </location>
</feature>
<evidence type="ECO:0000259" key="7">
    <source>
        <dbReference type="PROSITE" id="PS51032"/>
    </source>
</evidence>
<evidence type="ECO:0000256" key="6">
    <source>
        <dbReference type="SAM" id="MobiDB-lite"/>
    </source>
</evidence>
<dbReference type="InterPro" id="IPR001471">
    <property type="entry name" value="AP2/ERF_dom"/>
</dbReference>
<keyword evidence="4" id="KW-0804">Transcription</keyword>
<dbReference type="InterPro" id="IPR036955">
    <property type="entry name" value="AP2/ERF_dom_sf"/>
</dbReference>
<dbReference type="GO" id="GO:0005634">
    <property type="term" value="C:nucleus"/>
    <property type="evidence" value="ECO:0007669"/>
    <property type="project" value="UniProtKB-SubCell"/>
</dbReference>
<evidence type="ECO:0000313" key="8">
    <source>
        <dbReference type="EMBL" id="KOO27132.1"/>
    </source>
</evidence>
<dbReference type="GO" id="GO:0003677">
    <property type="term" value="F:DNA binding"/>
    <property type="evidence" value="ECO:0007669"/>
    <property type="project" value="UniProtKB-KW"/>
</dbReference>
<dbReference type="GO" id="GO:0003700">
    <property type="term" value="F:DNA-binding transcription factor activity"/>
    <property type="evidence" value="ECO:0007669"/>
    <property type="project" value="InterPro"/>
</dbReference>
<accession>A0A0M0JLE0</accession>
<keyword evidence="5" id="KW-0539">Nucleus</keyword>
<dbReference type="PROSITE" id="PS51032">
    <property type="entry name" value="AP2_ERF"/>
    <property type="match status" value="2"/>
</dbReference>
<reference evidence="9" key="1">
    <citation type="journal article" date="2015" name="PLoS Genet.">
        <title>Genome Sequence and Transcriptome Analyses of Chrysochromulina tobin: Metabolic Tools for Enhanced Algal Fitness in the Prominent Order Prymnesiales (Haptophyceae).</title>
        <authorList>
            <person name="Hovde B.T."/>
            <person name="Deodato C.R."/>
            <person name="Hunsperger H.M."/>
            <person name="Ryken S.A."/>
            <person name="Yost W."/>
            <person name="Jha R.K."/>
            <person name="Patterson J."/>
            <person name="Monnat R.J. Jr."/>
            <person name="Barlow S.B."/>
            <person name="Starkenburg S.R."/>
            <person name="Cattolico R.A."/>
        </authorList>
    </citation>
    <scope>NUCLEOTIDE SEQUENCE</scope>
    <source>
        <strain evidence="9">CCMP291</strain>
    </source>
</reference>
<keyword evidence="3" id="KW-0238">DNA-binding</keyword>
<dbReference type="Proteomes" id="UP000037460">
    <property type="component" value="Unassembled WGS sequence"/>
</dbReference>
<keyword evidence="2" id="KW-0805">Transcription regulation</keyword>
<feature type="domain" description="AP2/ERF" evidence="7">
    <location>
        <begin position="468"/>
        <end position="506"/>
    </location>
</feature>
<feature type="domain" description="AP2/ERF" evidence="7">
    <location>
        <begin position="256"/>
        <end position="312"/>
    </location>
</feature>
<proteinExistence type="predicted"/>
<feature type="compositionally biased region" description="Basic and acidic residues" evidence="6">
    <location>
        <begin position="194"/>
        <end position="205"/>
    </location>
</feature>
<feature type="region of interest" description="Disordered" evidence="6">
    <location>
        <begin position="1"/>
        <end position="53"/>
    </location>
</feature>
<evidence type="ECO:0000256" key="4">
    <source>
        <dbReference type="ARBA" id="ARBA00023163"/>
    </source>
</evidence>
<evidence type="ECO:0000256" key="2">
    <source>
        <dbReference type="ARBA" id="ARBA00023015"/>
    </source>
</evidence>